<gene>
    <name evidence="1" type="ORF">MLD38_005389</name>
</gene>
<evidence type="ECO:0000313" key="1">
    <source>
        <dbReference type="EMBL" id="KAI4387570.1"/>
    </source>
</evidence>
<comment type="caution">
    <text evidence="1">The sequence shown here is derived from an EMBL/GenBank/DDBJ whole genome shotgun (WGS) entry which is preliminary data.</text>
</comment>
<organism evidence="1 2">
    <name type="scientific">Melastoma candidum</name>
    <dbReference type="NCBI Taxonomy" id="119954"/>
    <lineage>
        <taxon>Eukaryota</taxon>
        <taxon>Viridiplantae</taxon>
        <taxon>Streptophyta</taxon>
        <taxon>Embryophyta</taxon>
        <taxon>Tracheophyta</taxon>
        <taxon>Spermatophyta</taxon>
        <taxon>Magnoliopsida</taxon>
        <taxon>eudicotyledons</taxon>
        <taxon>Gunneridae</taxon>
        <taxon>Pentapetalae</taxon>
        <taxon>rosids</taxon>
        <taxon>malvids</taxon>
        <taxon>Myrtales</taxon>
        <taxon>Melastomataceae</taxon>
        <taxon>Melastomatoideae</taxon>
        <taxon>Melastomateae</taxon>
        <taxon>Melastoma</taxon>
    </lineage>
</organism>
<accession>A0ACB9S863</accession>
<sequence>MWESLGDKDGIQNKIKIMQEDIKASKAQDPGIKPKSARQFEAAGKDLARLDKQLLHTEGIVGLTFKSFRRWTKENLQANSCYKPIEAQVDEPNEDSSPNTASDPASDAQTMDEIIHDLIEEDKEANEMADGTFKDESNTKHEIEVLGCMEFEQGESMKDDDIEDAVKETVQANASEEEILKPMEYQDERNSKMYTETIPAATVESKPEEQQIEEGFEYDPDQDKENEPPVENDINEQIENVGILIGYLEYCKKRGFVSCHLWSCPPRKGQDYLFYNHLEDQSTLPHPNQMGNIYSNNFIFLWVDYLVLP</sequence>
<reference evidence="2" key="1">
    <citation type="journal article" date="2023" name="Front. Plant Sci.">
        <title>Chromosomal-level genome assembly of Melastoma candidum provides insights into trichome evolution.</title>
        <authorList>
            <person name="Zhong Y."/>
            <person name="Wu W."/>
            <person name="Sun C."/>
            <person name="Zou P."/>
            <person name="Liu Y."/>
            <person name="Dai S."/>
            <person name="Zhou R."/>
        </authorList>
    </citation>
    <scope>NUCLEOTIDE SEQUENCE [LARGE SCALE GENOMIC DNA]</scope>
</reference>
<keyword evidence="2" id="KW-1185">Reference proteome</keyword>
<dbReference type="EMBL" id="CM042881">
    <property type="protein sequence ID" value="KAI4387570.1"/>
    <property type="molecule type" value="Genomic_DNA"/>
</dbReference>
<evidence type="ECO:0000313" key="2">
    <source>
        <dbReference type="Proteomes" id="UP001057402"/>
    </source>
</evidence>
<dbReference type="Proteomes" id="UP001057402">
    <property type="component" value="Chromosome 2"/>
</dbReference>
<name>A0ACB9S863_9MYRT</name>
<proteinExistence type="predicted"/>
<protein>
    <submittedName>
        <fullName evidence="1">Uncharacterized protein</fullName>
    </submittedName>
</protein>